<dbReference type="GO" id="GO:0003677">
    <property type="term" value="F:DNA binding"/>
    <property type="evidence" value="ECO:0007669"/>
    <property type="project" value="UniProtKB-KW"/>
</dbReference>
<dbReference type="PROSITE" id="PS51736">
    <property type="entry name" value="RECOMBINASES_3"/>
    <property type="match status" value="1"/>
</dbReference>
<keyword evidence="3" id="KW-0233">DNA recombination</keyword>
<name>A0A2S7XQ92_9GAMM</name>
<dbReference type="InterPro" id="IPR041657">
    <property type="entry name" value="HTH_17"/>
</dbReference>
<dbReference type="SMART" id="SM00857">
    <property type="entry name" value="Resolvase"/>
    <property type="match status" value="1"/>
</dbReference>
<keyword evidence="8" id="KW-1185">Reference proteome</keyword>
<gene>
    <name evidence="7" type="ORF">CXB77_15670</name>
</gene>
<dbReference type="GO" id="GO:0015074">
    <property type="term" value="P:DNA integration"/>
    <property type="evidence" value="ECO:0007669"/>
    <property type="project" value="UniProtKB-KW"/>
</dbReference>
<evidence type="ECO:0000256" key="2">
    <source>
        <dbReference type="ARBA" id="ARBA00023125"/>
    </source>
</evidence>
<dbReference type="PROSITE" id="PS00397">
    <property type="entry name" value="RECOMBINASES_1"/>
    <property type="match status" value="1"/>
</dbReference>
<evidence type="ECO:0000256" key="1">
    <source>
        <dbReference type="ARBA" id="ARBA00022908"/>
    </source>
</evidence>
<protein>
    <submittedName>
        <fullName evidence="7">IS607 family transposase</fullName>
    </submittedName>
</protein>
<sequence length="204" mass="23261">MKYESSRKAALILGVHPNTLRRMANDGEIETIKISGQRKYNVESYLGAIESAVICYCRVSSDKQKDDLDRQVQFMRNQYPHAEIIKDIGSGLNFKRKGLNTILERAMRGTHITLVVAHRDRLARFGHELIRFIIESNGGKLVVLSEDTLNHEVELNQDLLNILHVFSCRMPGLRNYKKQVAQAISNRAEQSAIQAMDESEPLRL</sequence>
<accession>A0A2S7XQ92</accession>
<keyword evidence="1" id="KW-0229">DNA integration</keyword>
<dbReference type="InterPro" id="IPR048046">
    <property type="entry name" value="Transpos_IS607"/>
</dbReference>
<dbReference type="EMBL" id="PPGH01000037">
    <property type="protein sequence ID" value="PQJ95561.1"/>
    <property type="molecule type" value="Genomic_DNA"/>
</dbReference>
<dbReference type="Gene3D" id="1.10.287.2170">
    <property type="match status" value="1"/>
</dbReference>
<evidence type="ECO:0000256" key="3">
    <source>
        <dbReference type="ARBA" id="ARBA00023172"/>
    </source>
</evidence>
<dbReference type="Proteomes" id="UP000239936">
    <property type="component" value="Unassembled WGS sequence"/>
</dbReference>
<comment type="caution">
    <text evidence="7">The sequence shown here is derived from an EMBL/GenBank/DDBJ whole genome shotgun (WGS) entry which is preliminary data.</text>
</comment>
<dbReference type="PANTHER" id="PTHR36172">
    <property type="match status" value="1"/>
</dbReference>
<dbReference type="AlphaFoldDB" id="A0A2S7XQ92"/>
<evidence type="ECO:0000259" key="6">
    <source>
        <dbReference type="PROSITE" id="PS51736"/>
    </source>
</evidence>
<evidence type="ECO:0000256" key="4">
    <source>
        <dbReference type="PIRSR" id="PIRSR606118-50"/>
    </source>
</evidence>
<dbReference type="GO" id="GO:0000150">
    <property type="term" value="F:DNA strand exchange activity"/>
    <property type="evidence" value="ECO:0007669"/>
    <property type="project" value="InterPro"/>
</dbReference>
<dbReference type="Pfam" id="PF00239">
    <property type="entry name" value="Resolvase"/>
    <property type="match status" value="1"/>
</dbReference>
<feature type="domain" description="Resolvase/invertase-type recombinase catalytic" evidence="6">
    <location>
        <begin position="52"/>
        <end position="191"/>
    </location>
</feature>
<keyword evidence="2" id="KW-0238">DNA-binding</keyword>
<dbReference type="PANTHER" id="PTHR36172:SF1">
    <property type="entry name" value="RESOLVASE-RELATED"/>
    <property type="match status" value="1"/>
</dbReference>
<dbReference type="Gene3D" id="3.40.50.1390">
    <property type="entry name" value="Resolvase, N-terminal catalytic domain"/>
    <property type="match status" value="1"/>
</dbReference>
<reference evidence="7 8" key="1">
    <citation type="submission" date="2018-01" db="EMBL/GenBank/DDBJ databases">
        <title>The complete genome sequence of Chromatium okenii LaCa, a purple sulfur bacterium with a turbulent life.</title>
        <authorList>
            <person name="Luedin S.M."/>
            <person name="Liechti N."/>
            <person name="Storelli N."/>
            <person name="Danza F."/>
            <person name="Wittwer M."/>
            <person name="Pothier J.F."/>
            <person name="Tonolla M.A."/>
        </authorList>
    </citation>
    <scope>NUCLEOTIDE SEQUENCE [LARGE SCALE GENOMIC DNA]</scope>
    <source>
        <strain evidence="7 8">LaCa</strain>
    </source>
</reference>
<evidence type="ECO:0000313" key="8">
    <source>
        <dbReference type="Proteomes" id="UP000239936"/>
    </source>
</evidence>
<dbReference type="OrthoDB" id="5319803at2"/>
<organism evidence="7 8">
    <name type="scientific">Chromatium okenii</name>
    <dbReference type="NCBI Taxonomy" id="61644"/>
    <lineage>
        <taxon>Bacteria</taxon>
        <taxon>Pseudomonadati</taxon>
        <taxon>Pseudomonadota</taxon>
        <taxon>Gammaproteobacteria</taxon>
        <taxon>Chromatiales</taxon>
        <taxon>Chromatiaceae</taxon>
        <taxon>Chromatium</taxon>
    </lineage>
</organism>
<proteinExistence type="predicted"/>
<dbReference type="SUPFAM" id="SSF53041">
    <property type="entry name" value="Resolvase-like"/>
    <property type="match status" value="1"/>
</dbReference>
<dbReference type="InterPro" id="IPR006118">
    <property type="entry name" value="Recombinase_CS"/>
</dbReference>
<dbReference type="InterPro" id="IPR006119">
    <property type="entry name" value="Resolv_N"/>
</dbReference>
<dbReference type="NCBIfam" id="NF033518">
    <property type="entry name" value="transpos_IS607"/>
    <property type="match status" value="1"/>
</dbReference>
<dbReference type="Pfam" id="PF12728">
    <property type="entry name" value="HTH_17"/>
    <property type="match status" value="1"/>
</dbReference>
<evidence type="ECO:0000256" key="5">
    <source>
        <dbReference type="PROSITE-ProRule" id="PRU10137"/>
    </source>
</evidence>
<dbReference type="InterPro" id="IPR036162">
    <property type="entry name" value="Resolvase-like_N_sf"/>
</dbReference>
<evidence type="ECO:0000313" key="7">
    <source>
        <dbReference type="EMBL" id="PQJ95561.1"/>
    </source>
</evidence>
<feature type="active site" description="O-(5'-phospho-DNA)-serine intermediate" evidence="4 5">
    <location>
        <position position="60"/>
    </location>
</feature>
<dbReference type="InterPro" id="IPR051491">
    <property type="entry name" value="Recombinase/Transposase-rel"/>
</dbReference>